<organism evidence="6 7">
    <name type="scientific">Candidatus Syntrophonatronum acetioxidans</name>
    <dbReference type="NCBI Taxonomy" id="1795816"/>
    <lineage>
        <taxon>Bacteria</taxon>
        <taxon>Bacillati</taxon>
        <taxon>Bacillota</taxon>
        <taxon>Clostridia</taxon>
        <taxon>Eubacteriales</taxon>
        <taxon>Syntrophomonadaceae</taxon>
        <taxon>Candidatus Syntrophonatronum</taxon>
    </lineage>
</organism>
<evidence type="ECO:0000256" key="2">
    <source>
        <dbReference type="ARBA" id="ARBA00022692"/>
    </source>
</evidence>
<comment type="caution">
    <text evidence="6">The sequence shown here is derived from an EMBL/GenBank/DDBJ whole genome shotgun (WGS) entry which is preliminary data.</text>
</comment>
<dbReference type="Gene3D" id="1.20.120.1630">
    <property type="match status" value="1"/>
</dbReference>
<dbReference type="GO" id="GO:0012505">
    <property type="term" value="C:endomembrane system"/>
    <property type="evidence" value="ECO:0007669"/>
    <property type="project" value="UniProtKB-SubCell"/>
</dbReference>
<dbReference type="Proteomes" id="UP000285138">
    <property type="component" value="Unassembled WGS sequence"/>
</dbReference>
<dbReference type="InterPro" id="IPR007318">
    <property type="entry name" value="Phopholipid_MeTrfase"/>
</dbReference>
<comment type="subcellular location">
    <subcellularLocation>
        <location evidence="1">Endomembrane system</location>
        <topology evidence="1">Multi-pass membrane protein</topology>
    </subcellularLocation>
</comment>
<proteinExistence type="predicted"/>
<protein>
    <submittedName>
        <fullName evidence="6">DUF1295 domain-containing protein</fullName>
    </submittedName>
</protein>
<keyword evidence="4 5" id="KW-0472">Membrane</keyword>
<evidence type="ECO:0000256" key="1">
    <source>
        <dbReference type="ARBA" id="ARBA00004127"/>
    </source>
</evidence>
<feature type="transmembrane region" description="Helical" evidence="5">
    <location>
        <begin position="104"/>
        <end position="124"/>
    </location>
</feature>
<evidence type="ECO:0000313" key="7">
    <source>
        <dbReference type="Proteomes" id="UP000285138"/>
    </source>
</evidence>
<evidence type="ECO:0000256" key="5">
    <source>
        <dbReference type="SAM" id="Phobius"/>
    </source>
</evidence>
<keyword evidence="2 5" id="KW-0812">Transmembrane</keyword>
<dbReference type="InterPro" id="IPR052527">
    <property type="entry name" value="Metal_cation-efflux_comp"/>
</dbReference>
<evidence type="ECO:0000256" key="3">
    <source>
        <dbReference type="ARBA" id="ARBA00022989"/>
    </source>
</evidence>
<feature type="transmembrane region" description="Helical" evidence="5">
    <location>
        <begin position="71"/>
        <end position="92"/>
    </location>
</feature>
<evidence type="ECO:0000256" key="4">
    <source>
        <dbReference type="ARBA" id="ARBA00023136"/>
    </source>
</evidence>
<dbReference type="EMBL" id="QZAA01000088">
    <property type="protein sequence ID" value="RQD77048.1"/>
    <property type="molecule type" value="Genomic_DNA"/>
</dbReference>
<evidence type="ECO:0000313" key="6">
    <source>
        <dbReference type="EMBL" id="RQD77048.1"/>
    </source>
</evidence>
<name>A0A424YGI2_9FIRM</name>
<reference evidence="6 7" key="1">
    <citation type="submission" date="2018-08" db="EMBL/GenBank/DDBJ databases">
        <title>The metabolism and importance of syntrophic acetate oxidation coupled to methane or sulfide production in haloalkaline environments.</title>
        <authorList>
            <person name="Timmers P.H.A."/>
            <person name="Vavourakis C.D."/>
            <person name="Sorokin D.Y."/>
            <person name="Sinninghe Damste J.S."/>
            <person name="Muyzer G."/>
            <person name="Stams A.J.M."/>
            <person name="Plugge C.M."/>
        </authorList>
    </citation>
    <scope>NUCLEOTIDE SEQUENCE [LARGE SCALE GENOMIC DNA]</scope>
    <source>
        <strain evidence="6">MSAO_Bac1</strain>
    </source>
</reference>
<keyword evidence="3 5" id="KW-1133">Transmembrane helix</keyword>
<gene>
    <name evidence="6" type="ORF">D5R97_03155</name>
</gene>
<dbReference type="AlphaFoldDB" id="A0A424YGI2"/>
<feature type="transmembrane region" description="Helical" evidence="5">
    <location>
        <begin position="9"/>
        <end position="27"/>
    </location>
</feature>
<feature type="transmembrane region" description="Helical" evidence="5">
    <location>
        <begin position="165"/>
        <end position="189"/>
    </location>
</feature>
<dbReference type="PANTHER" id="PTHR43847:SF1">
    <property type="entry name" value="BLL3993 PROTEIN"/>
    <property type="match status" value="1"/>
</dbReference>
<accession>A0A424YGI2</accession>
<sequence length="229" mass="26764">MFKQRKGDVLFIIAILSLSVILILSFGAQGLTLTVWMVLFPLYLFRLIVWSKWEFWKETLYRYLAPFKWKLSVFTLWPLLALFVFFNRHYLYIHAFEIPLVLKIIGFLLSLAGLFITFWTLWLLGIDRAVLTTLIFGENKKEQGKIISHGPYALNPHPMFMGEKIIVTGAFLFTGEVSLVILFSLALIANTITAREEEKDLLKKQGKDYKVYKNKTPFLIYLKKRDNNK</sequence>
<dbReference type="PANTHER" id="PTHR43847">
    <property type="entry name" value="BLL3993 PROTEIN"/>
    <property type="match status" value="1"/>
</dbReference>
<dbReference type="Pfam" id="PF04191">
    <property type="entry name" value="PEMT"/>
    <property type="match status" value="1"/>
</dbReference>